<evidence type="ECO:0000256" key="2">
    <source>
        <dbReference type="ARBA" id="ARBA00022827"/>
    </source>
</evidence>
<protein>
    <recommendedName>
        <fullName evidence="4">Flavin-containing monooxygenase</fullName>
        <ecNumber evidence="4">1.-.-.-</ecNumber>
    </recommendedName>
</protein>
<reference evidence="5" key="1">
    <citation type="submission" date="2014-11" db="EMBL/GenBank/DDBJ databases">
        <authorList>
            <person name="Amaro Gonzalez C."/>
        </authorList>
    </citation>
    <scope>NUCLEOTIDE SEQUENCE</scope>
</reference>
<dbReference type="GO" id="GO:0004499">
    <property type="term" value="F:N,N-dimethylaniline monooxygenase activity"/>
    <property type="evidence" value="ECO:0007669"/>
    <property type="project" value="InterPro"/>
</dbReference>
<keyword evidence="3 4" id="KW-0560">Oxidoreductase</keyword>
<dbReference type="Pfam" id="PF00743">
    <property type="entry name" value="FMO-like"/>
    <property type="match status" value="1"/>
</dbReference>
<evidence type="ECO:0000256" key="1">
    <source>
        <dbReference type="ARBA" id="ARBA00022630"/>
    </source>
</evidence>
<evidence type="ECO:0000313" key="5">
    <source>
        <dbReference type="EMBL" id="JAH32151.1"/>
    </source>
</evidence>
<accession>A0A0E9RSH7</accession>
<name>A0A0E9RSH7_ANGAN</name>
<keyword evidence="2 4" id="KW-0274">FAD</keyword>
<dbReference type="EMBL" id="GBXM01076426">
    <property type="protein sequence ID" value="JAH32151.1"/>
    <property type="molecule type" value="Transcribed_RNA"/>
</dbReference>
<keyword evidence="1 4" id="KW-0285">Flavoprotein</keyword>
<reference evidence="5" key="2">
    <citation type="journal article" date="2015" name="Fish Shellfish Immunol.">
        <title>Early steps in the European eel (Anguilla anguilla)-Vibrio vulnificus interaction in the gills: Role of the RtxA13 toxin.</title>
        <authorList>
            <person name="Callol A."/>
            <person name="Pajuelo D."/>
            <person name="Ebbesson L."/>
            <person name="Teles M."/>
            <person name="MacKenzie S."/>
            <person name="Amaro C."/>
        </authorList>
    </citation>
    <scope>NUCLEOTIDE SEQUENCE</scope>
</reference>
<comment type="similarity">
    <text evidence="4">Belongs to the FMO family.</text>
</comment>
<dbReference type="GO" id="GO:0050661">
    <property type="term" value="F:NADP binding"/>
    <property type="evidence" value="ECO:0007669"/>
    <property type="project" value="InterPro"/>
</dbReference>
<sequence length="94" mass="10936">MTQKNMEKNYICSKLVPLQVDFVTYMDDIAGEIGARPSLLWLLVTDFPLFKWVLMGPVSTYQYRLMGPGKWSGARHAIFTQFDRMYQPSQDPVR</sequence>
<comment type="cofactor">
    <cofactor evidence="4">
        <name>FAD</name>
        <dbReference type="ChEBI" id="CHEBI:57692"/>
    </cofactor>
</comment>
<dbReference type="AlphaFoldDB" id="A0A0E9RSH7"/>
<organism evidence="5">
    <name type="scientific">Anguilla anguilla</name>
    <name type="common">European freshwater eel</name>
    <name type="synonym">Muraena anguilla</name>
    <dbReference type="NCBI Taxonomy" id="7936"/>
    <lineage>
        <taxon>Eukaryota</taxon>
        <taxon>Metazoa</taxon>
        <taxon>Chordata</taxon>
        <taxon>Craniata</taxon>
        <taxon>Vertebrata</taxon>
        <taxon>Euteleostomi</taxon>
        <taxon>Actinopterygii</taxon>
        <taxon>Neopterygii</taxon>
        <taxon>Teleostei</taxon>
        <taxon>Anguilliformes</taxon>
        <taxon>Anguillidae</taxon>
        <taxon>Anguilla</taxon>
    </lineage>
</organism>
<dbReference type="InterPro" id="IPR020946">
    <property type="entry name" value="Flavin_mOase-like"/>
</dbReference>
<proteinExistence type="inferred from homology"/>
<evidence type="ECO:0000256" key="3">
    <source>
        <dbReference type="ARBA" id="ARBA00023002"/>
    </source>
</evidence>
<dbReference type="EC" id="1.-.-.-" evidence="4"/>
<keyword evidence="4" id="KW-0503">Monooxygenase</keyword>
<evidence type="ECO:0000256" key="4">
    <source>
        <dbReference type="RuleBase" id="RU361177"/>
    </source>
</evidence>
<dbReference type="GO" id="GO:0050660">
    <property type="term" value="F:flavin adenine dinucleotide binding"/>
    <property type="evidence" value="ECO:0007669"/>
    <property type="project" value="InterPro"/>
</dbReference>